<gene>
    <name evidence="2" type="ORF">PCASD_12454</name>
</gene>
<feature type="compositionally biased region" description="Polar residues" evidence="1">
    <location>
        <begin position="238"/>
        <end position="264"/>
    </location>
</feature>
<protein>
    <submittedName>
        <fullName evidence="2">Uncharacterized protein</fullName>
    </submittedName>
</protein>
<evidence type="ECO:0000256" key="1">
    <source>
        <dbReference type="SAM" id="MobiDB-lite"/>
    </source>
</evidence>
<evidence type="ECO:0000313" key="2">
    <source>
        <dbReference type="EMBL" id="PLW31128.1"/>
    </source>
</evidence>
<organism evidence="2 3">
    <name type="scientific">Puccinia coronata f. sp. avenae</name>
    <dbReference type="NCBI Taxonomy" id="200324"/>
    <lineage>
        <taxon>Eukaryota</taxon>
        <taxon>Fungi</taxon>
        <taxon>Dikarya</taxon>
        <taxon>Basidiomycota</taxon>
        <taxon>Pucciniomycotina</taxon>
        <taxon>Pucciniomycetes</taxon>
        <taxon>Pucciniales</taxon>
        <taxon>Pucciniaceae</taxon>
        <taxon>Puccinia</taxon>
    </lineage>
</organism>
<dbReference type="PANTHER" id="PTHR42032:SF1">
    <property type="entry name" value="YALI0E30679P"/>
    <property type="match status" value="1"/>
</dbReference>
<accession>A0A2N5U0A6</accession>
<dbReference type="PANTHER" id="PTHR42032">
    <property type="entry name" value="YALI0E30679P"/>
    <property type="match status" value="1"/>
</dbReference>
<dbReference type="Proteomes" id="UP000235392">
    <property type="component" value="Unassembled WGS sequence"/>
</dbReference>
<comment type="caution">
    <text evidence="2">The sequence shown here is derived from an EMBL/GenBank/DDBJ whole genome shotgun (WGS) entry which is preliminary data.</text>
</comment>
<proteinExistence type="predicted"/>
<evidence type="ECO:0000313" key="3">
    <source>
        <dbReference type="Proteomes" id="UP000235392"/>
    </source>
</evidence>
<feature type="region of interest" description="Disordered" evidence="1">
    <location>
        <begin position="229"/>
        <end position="276"/>
    </location>
</feature>
<dbReference type="EMBL" id="PGCI01000277">
    <property type="protein sequence ID" value="PLW31128.1"/>
    <property type="molecule type" value="Genomic_DNA"/>
</dbReference>
<sequence length="423" mass="45986">MTWPTGDVTSPATPPTQPLVDVVSNGVSPAWVDATLALFDTTPVFVDTNPLLVDAFSAIVGAILAVVDEISVRGSDVISKLITLQRPFRLGLPEEEINRPQPAVDTARPSYPIRNNQALTEIKRDEMGCLLLTTFSIALGIALLLDLQTHFDLGLEYLNSHSTLLYLLSSLVKISSAWVNSSPREKSWLSSSFCKSLCSRAQFPTSNVSTVGGGWMTSDIAPGLESDRRPSRIVGISSPPTKLVDTSSGPTTCPAETNQTTPSESHNRSLPRADSTDFNLISRVSPDQKECRATLAKSPLKNGFQDEESPLFVFRLAPHTLEQRFTPEDFSFKTSGLGRSPKKWCMKQIISQLRIKLALSDGTEEMVKSASNPAEDAIFEEKSCLAKGQSALLMTRALLTSQMAETLLPRSKASSKANVPHLL</sequence>
<dbReference type="AlphaFoldDB" id="A0A2N5U0A6"/>
<reference evidence="2 3" key="1">
    <citation type="submission" date="2017-11" db="EMBL/GenBank/DDBJ databases">
        <title>De novo assembly and phasing of dikaryotic genomes from two isolates of Puccinia coronata f. sp. avenae, the causal agent of oat crown rust.</title>
        <authorList>
            <person name="Miller M.E."/>
            <person name="Zhang Y."/>
            <person name="Omidvar V."/>
            <person name="Sperschneider J."/>
            <person name="Schwessinger B."/>
            <person name="Raley C."/>
            <person name="Palmer J.M."/>
            <person name="Garnica D."/>
            <person name="Upadhyaya N."/>
            <person name="Rathjen J."/>
            <person name="Taylor J.M."/>
            <person name="Park R.F."/>
            <person name="Dodds P.N."/>
            <person name="Hirsch C.D."/>
            <person name="Kianian S.F."/>
            <person name="Figueroa M."/>
        </authorList>
    </citation>
    <scope>NUCLEOTIDE SEQUENCE [LARGE SCALE GENOMIC DNA]</scope>
    <source>
        <strain evidence="2">12SD80</strain>
    </source>
</reference>
<name>A0A2N5U0A6_9BASI</name>